<dbReference type="OrthoDB" id="3197626at2759"/>
<evidence type="ECO:0000313" key="3">
    <source>
        <dbReference type="EMBL" id="KAF7307167.1"/>
    </source>
</evidence>
<reference evidence="3" key="1">
    <citation type="submission" date="2020-05" db="EMBL/GenBank/DDBJ databases">
        <title>Mycena genomes resolve the evolution of fungal bioluminescence.</title>
        <authorList>
            <person name="Tsai I.J."/>
        </authorList>
    </citation>
    <scope>NUCLEOTIDE SEQUENCE</scope>
    <source>
        <strain evidence="3">171206Taipei</strain>
    </source>
</reference>
<proteinExistence type="predicted"/>
<dbReference type="GeneID" id="59344410"/>
<keyword evidence="2" id="KW-0472">Membrane</keyword>
<feature type="transmembrane region" description="Helical" evidence="2">
    <location>
        <begin position="229"/>
        <end position="251"/>
    </location>
</feature>
<dbReference type="EMBL" id="JACAZF010000004">
    <property type="protein sequence ID" value="KAF7307167.1"/>
    <property type="molecule type" value="Genomic_DNA"/>
</dbReference>
<accession>A0A8H6SZI2</accession>
<dbReference type="Proteomes" id="UP000636479">
    <property type="component" value="Unassembled WGS sequence"/>
</dbReference>
<keyword evidence="4" id="KW-1185">Reference proteome</keyword>
<gene>
    <name evidence="3" type="ORF">MIND_00510300</name>
</gene>
<evidence type="ECO:0000313" key="4">
    <source>
        <dbReference type="Proteomes" id="UP000636479"/>
    </source>
</evidence>
<feature type="region of interest" description="Disordered" evidence="1">
    <location>
        <begin position="364"/>
        <end position="391"/>
    </location>
</feature>
<dbReference type="RefSeq" id="XP_037222186.1">
    <property type="nucleotide sequence ID" value="XM_037361894.1"/>
</dbReference>
<keyword evidence="2" id="KW-0812">Transmembrane</keyword>
<name>A0A8H6SZI2_9AGAR</name>
<comment type="caution">
    <text evidence="3">The sequence shown here is derived from an EMBL/GenBank/DDBJ whole genome shotgun (WGS) entry which is preliminary data.</text>
</comment>
<feature type="transmembrane region" description="Helical" evidence="2">
    <location>
        <begin position="196"/>
        <end position="217"/>
    </location>
</feature>
<protein>
    <submittedName>
        <fullName evidence="3">Uncharacterized protein</fullName>
    </submittedName>
</protein>
<feature type="transmembrane region" description="Helical" evidence="2">
    <location>
        <begin position="20"/>
        <end position="38"/>
    </location>
</feature>
<sequence length="391" mass="43782">MVNWKSDAEIAKDALVFSRFMHVLLGVYMYLFFAPSLANSPNLFRQMGMVHVVAFRLGIPVGQAQVSLADDILLLESLLFTHSLDWNLGRFECYHVLYCRFPSHPRAHMLPSQIDCQSLYTFNSLFGNAAIGDTGLASINLSLRTIAVWNQQWYIWVPLICVILGHWSLLLHGVFLKAEWKPELGGCQITSTDNRLLAITFIYSMVFDLTVLFLTAWKLVFPTGGRSPLVNLIFNDGLIYFVIAFLSNLLATFGSCRFSCFSTLTPLCPLSPMSPQQLLRRQIVACRAVRRLANYGQTGAQMFGGHTTASSTLAFKNSNGLGTTQRPKVVTNMKASEGVHVQMETFESPTTAVDSHSHSYLEFDETGKLTRSPPDDLEAQIPADEFKRPEY</sequence>
<evidence type="ECO:0000256" key="1">
    <source>
        <dbReference type="SAM" id="MobiDB-lite"/>
    </source>
</evidence>
<evidence type="ECO:0000256" key="2">
    <source>
        <dbReference type="SAM" id="Phobius"/>
    </source>
</evidence>
<keyword evidence="2" id="KW-1133">Transmembrane helix</keyword>
<dbReference type="AlphaFoldDB" id="A0A8H6SZI2"/>
<feature type="transmembrane region" description="Helical" evidence="2">
    <location>
        <begin position="153"/>
        <end position="176"/>
    </location>
</feature>
<organism evidence="3 4">
    <name type="scientific">Mycena indigotica</name>
    <dbReference type="NCBI Taxonomy" id="2126181"/>
    <lineage>
        <taxon>Eukaryota</taxon>
        <taxon>Fungi</taxon>
        <taxon>Dikarya</taxon>
        <taxon>Basidiomycota</taxon>
        <taxon>Agaricomycotina</taxon>
        <taxon>Agaricomycetes</taxon>
        <taxon>Agaricomycetidae</taxon>
        <taxon>Agaricales</taxon>
        <taxon>Marasmiineae</taxon>
        <taxon>Mycenaceae</taxon>
        <taxon>Mycena</taxon>
    </lineage>
</organism>